<evidence type="ECO:0000313" key="5">
    <source>
        <dbReference type="Proteomes" id="UP000827284"/>
    </source>
</evidence>
<sequence>MTDYNTDYNALLMAACKDDNLDILEKVLAADASAIDINHTDESGNTALHYAATNASTGCLEILMFYDGINVNGVDPTTGDTPLHRAATYPDAELALEMVQILITRGRANVSIENKDHKTAVDLVNSSTHQLVKDYLERAALGTHIDASPADDSDDD</sequence>
<proteinExistence type="predicted"/>
<name>A0A9P3HC65_9FUNG</name>
<dbReference type="AlphaFoldDB" id="A0A9P3HC65"/>
<dbReference type="SMART" id="SM00248">
    <property type="entry name" value="ANK"/>
    <property type="match status" value="3"/>
</dbReference>
<evidence type="ECO:0000256" key="2">
    <source>
        <dbReference type="ARBA" id="ARBA00023043"/>
    </source>
</evidence>
<protein>
    <recommendedName>
        <fullName evidence="6">Ankyrin</fullName>
    </recommendedName>
</protein>
<dbReference type="PROSITE" id="PS50088">
    <property type="entry name" value="ANK_REPEAT"/>
    <property type="match status" value="2"/>
</dbReference>
<feature type="repeat" description="ANK" evidence="3">
    <location>
        <begin position="78"/>
        <end position="106"/>
    </location>
</feature>
<keyword evidence="1" id="KW-0677">Repeat</keyword>
<organism evidence="4 5">
    <name type="scientific">Entomortierella parvispora</name>
    <dbReference type="NCBI Taxonomy" id="205924"/>
    <lineage>
        <taxon>Eukaryota</taxon>
        <taxon>Fungi</taxon>
        <taxon>Fungi incertae sedis</taxon>
        <taxon>Mucoromycota</taxon>
        <taxon>Mortierellomycotina</taxon>
        <taxon>Mortierellomycetes</taxon>
        <taxon>Mortierellales</taxon>
        <taxon>Mortierellaceae</taxon>
        <taxon>Entomortierella</taxon>
    </lineage>
</organism>
<evidence type="ECO:0000256" key="3">
    <source>
        <dbReference type="PROSITE-ProRule" id="PRU00023"/>
    </source>
</evidence>
<dbReference type="SUPFAM" id="SSF48403">
    <property type="entry name" value="Ankyrin repeat"/>
    <property type="match status" value="1"/>
</dbReference>
<evidence type="ECO:0000256" key="1">
    <source>
        <dbReference type="ARBA" id="ARBA00022737"/>
    </source>
</evidence>
<dbReference type="OrthoDB" id="9995210at2759"/>
<dbReference type="PANTHER" id="PTHR24171">
    <property type="entry name" value="ANKYRIN REPEAT DOMAIN-CONTAINING PROTEIN 39-RELATED"/>
    <property type="match status" value="1"/>
</dbReference>
<keyword evidence="2 3" id="KW-0040">ANK repeat</keyword>
<dbReference type="EMBL" id="BQFW01000008">
    <property type="protein sequence ID" value="GJJ73891.1"/>
    <property type="molecule type" value="Genomic_DNA"/>
</dbReference>
<dbReference type="InterPro" id="IPR002110">
    <property type="entry name" value="Ankyrin_rpt"/>
</dbReference>
<dbReference type="InterPro" id="IPR036770">
    <property type="entry name" value="Ankyrin_rpt-contain_sf"/>
</dbReference>
<evidence type="ECO:0000313" key="4">
    <source>
        <dbReference type="EMBL" id="GJJ73891.1"/>
    </source>
</evidence>
<gene>
    <name evidence="4" type="ORF">EMPS_06249</name>
</gene>
<dbReference type="Pfam" id="PF12796">
    <property type="entry name" value="Ank_2"/>
    <property type="match status" value="1"/>
</dbReference>
<dbReference type="Pfam" id="PF00023">
    <property type="entry name" value="Ank"/>
    <property type="match status" value="1"/>
</dbReference>
<comment type="caution">
    <text evidence="4">The sequence shown here is derived from an EMBL/GenBank/DDBJ whole genome shotgun (WGS) entry which is preliminary data.</text>
</comment>
<reference evidence="4" key="1">
    <citation type="submission" date="2021-11" db="EMBL/GenBank/DDBJ databases">
        <authorList>
            <person name="Herlambang A."/>
            <person name="Guo Y."/>
            <person name="Takashima Y."/>
            <person name="Nishizawa T."/>
        </authorList>
    </citation>
    <scope>NUCLEOTIDE SEQUENCE</scope>
    <source>
        <strain evidence="4">E1425</strain>
    </source>
</reference>
<reference evidence="4" key="2">
    <citation type="journal article" date="2022" name="Microbiol. Resour. Announc.">
        <title>Whole-Genome Sequence of Entomortierella parvispora E1425, a Mucoromycotan Fungus Associated with Burkholderiaceae-Related Endosymbiotic Bacteria.</title>
        <authorList>
            <person name="Herlambang A."/>
            <person name="Guo Y."/>
            <person name="Takashima Y."/>
            <person name="Narisawa K."/>
            <person name="Ohta H."/>
            <person name="Nishizawa T."/>
        </authorList>
    </citation>
    <scope>NUCLEOTIDE SEQUENCE</scope>
    <source>
        <strain evidence="4">E1425</strain>
    </source>
</reference>
<evidence type="ECO:0008006" key="6">
    <source>
        <dbReference type="Google" id="ProtNLM"/>
    </source>
</evidence>
<dbReference type="PROSITE" id="PS50297">
    <property type="entry name" value="ANK_REP_REGION"/>
    <property type="match status" value="1"/>
</dbReference>
<dbReference type="Gene3D" id="1.25.40.20">
    <property type="entry name" value="Ankyrin repeat-containing domain"/>
    <property type="match status" value="1"/>
</dbReference>
<dbReference type="Proteomes" id="UP000827284">
    <property type="component" value="Unassembled WGS sequence"/>
</dbReference>
<accession>A0A9P3HC65</accession>
<keyword evidence="5" id="KW-1185">Reference proteome</keyword>
<feature type="repeat" description="ANK" evidence="3">
    <location>
        <begin position="43"/>
        <end position="76"/>
    </location>
</feature>